<evidence type="ECO:0000313" key="11">
    <source>
        <dbReference type="Proteomes" id="UP000471216"/>
    </source>
</evidence>
<evidence type="ECO:0000313" key="8">
    <source>
        <dbReference type="Proteomes" id="UP000432516"/>
    </source>
</evidence>
<feature type="transmembrane region" description="Helical" evidence="1">
    <location>
        <begin position="68"/>
        <end position="87"/>
    </location>
</feature>
<feature type="transmembrane region" description="Helical" evidence="1">
    <location>
        <begin position="116"/>
        <end position="136"/>
    </location>
</feature>
<evidence type="ECO:0000313" key="10">
    <source>
        <dbReference type="Proteomes" id="UP000461276"/>
    </source>
</evidence>
<protein>
    <submittedName>
        <fullName evidence="4">Uncharacterized protein</fullName>
    </submittedName>
</protein>
<gene>
    <name evidence="2" type="ORF">ERS852380_00350</name>
    <name evidence="5" type="ORF">GKD54_13770</name>
    <name evidence="3" type="ORF">GKD58_08880</name>
    <name evidence="4" type="ORF">GKD67_14390</name>
    <name evidence="6" type="ORF">GKD68_09860</name>
</gene>
<dbReference type="EMBL" id="WKMY01000010">
    <property type="protein sequence ID" value="MRY94390.1"/>
    <property type="molecule type" value="Genomic_DNA"/>
</dbReference>
<proteinExistence type="predicted"/>
<reference evidence="8 9" key="2">
    <citation type="journal article" date="2019" name="Nat. Med.">
        <title>A library of human gut bacterial isolates paired with longitudinal multiomics data enables mechanistic microbiome research.</title>
        <authorList>
            <person name="Poyet M."/>
            <person name="Groussin M."/>
            <person name="Gibbons S.M."/>
            <person name="Avila-Pacheco J."/>
            <person name="Jiang X."/>
            <person name="Kearney S.M."/>
            <person name="Perrotta A.R."/>
            <person name="Berdy B."/>
            <person name="Zhao S."/>
            <person name="Lieberman T.D."/>
            <person name="Swanson P.K."/>
            <person name="Smith M."/>
            <person name="Roesemann S."/>
            <person name="Alexander J.E."/>
            <person name="Rich S.A."/>
            <person name="Livny J."/>
            <person name="Vlamakis H."/>
            <person name="Clish C."/>
            <person name="Bullock K."/>
            <person name="Deik A."/>
            <person name="Scott J."/>
            <person name="Pierce K.A."/>
            <person name="Xavier R.J."/>
            <person name="Alm E.J."/>
        </authorList>
    </citation>
    <scope>NUCLEOTIDE SEQUENCE [LARGE SCALE GENOMIC DNA]</scope>
    <source>
        <strain evidence="5 11">BIOML-A10</strain>
        <strain evidence="3 9">BIOML-A11</strain>
        <strain evidence="6 8">BIOML-A2</strain>
        <strain evidence="4 10">BIOML-A9</strain>
    </source>
</reference>
<dbReference type="Proteomes" id="UP000461276">
    <property type="component" value="Unassembled WGS sequence"/>
</dbReference>
<organism evidence="4 10">
    <name type="scientific">Parabacteroides distasonis</name>
    <dbReference type="NCBI Taxonomy" id="823"/>
    <lineage>
        <taxon>Bacteria</taxon>
        <taxon>Pseudomonadati</taxon>
        <taxon>Bacteroidota</taxon>
        <taxon>Bacteroidia</taxon>
        <taxon>Bacteroidales</taxon>
        <taxon>Tannerellaceae</taxon>
        <taxon>Parabacteroides</taxon>
    </lineage>
</organism>
<dbReference type="EMBL" id="WKMW01000007">
    <property type="protein sequence ID" value="MRY84366.1"/>
    <property type="molecule type" value="Genomic_DNA"/>
</dbReference>
<dbReference type="EMBL" id="WKNE01000006">
    <property type="protein sequence ID" value="MRZ55059.1"/>
    <property type="molecule type" value="Genomic_DNA"/>
</dbReference>
<dbReference type="Proteomes" id="UP000095455">
    <property type="component" value="Unassembled WGS sequence"/>
</dbReference>
<evidence type="ECO:0000313" key="2">
    <source>
        <dbReference type="EMBL" id="CUN43672.1"/>
    </source>
</evidence>
<keyword evidence="1" id="KW-1133">Transmembrane helix</keyword>
<dbReference type="Proteomes" id="UP000450599">
    <property type="component" value="Unassembled WGS sequence"/>
</dbReference>
<evidence type="ECO:0000313" key="9">
    <source>
        <dbReference type="Proteomes" id="UP000450599"/>
    </source>
</evidence>
<sequence>MVFLVLACISLIIFELSVFIILAFKTRPVRWTFKSFCLWLVSLVSWCCFPPLYVWIERKWRQASLRRALFVLLSPVSFLFLVDACTLDPHRFIHNLDSLIIDLNAINRDWTGIDTLLSLISLIYLVYICSLVCKCVNKPFYNRRDLSSKVGIGAAYKIVNSHGRNGDTDEVDIRLDSGSETESSNKG</sequence>
<evidence type="ECO:0000313" key="7">
    <source>
        <dbReference type="Proteomes" id="UP000095455"/>
    </source>
</evidence>
<keyword evidence="1" id="KW-0472">Membrane</keyword>
<dbReference type="Proteomes" id="UP000471216">
    <property type="component" value="Unassembled WGS sequence"/>
</dbReference>
<evidence type="ECO:0000256" key="1">
    <source>
        <dbReference type="SAM" id="Phobius"/>
    </source>
</evidence>
<dbReference type="RefSeq" id="WP_005859351.1">
    <property type="nucleotide sequence ID" value="NZ_CABMKT010000001.1"/>
</dbReference>
<dbReference type="AlphaFoldDB" id="A0A173WVX9"/>
<feature type="transmembrane region" description="Helical" evidence="1">
    <location>
        <begin position="33"/>
        <end position="56"/>
    </location>
</feature>
<accession>A0A173WVX9</accession>
<name>A0A173WVX9_PARDI</name>
<dbReference type="EMBL" id="CYYK01000001">
    <property type="protein sequence ID" value="CUN43672.1"/>
    <property type="molecule type" value="Genomic_DNA"/>
</dbReference>
<keyword evidence="1" id="KW-0812">Transmembrane</keyword>
<evidence type="ECO:0000313" key="5">
    <source>
        <dbReference type="EMBL" id="MRZ07253.1"/>
    </source>
</evidence>
<evidence type="ECO:0000313" key="3">
    <source>
        <dbReference type="EMBL" id="MRY84366.1"/>
    </source>
</evidence>
<dbReference type="Proteomes" id="UP000432516">
    <property type="component" value="Unassembled WGS sequence"/>
</dbReference>
<evidence type="ECO:0000313" key="4">
    <source>
        <dbReference type="EMBL" id="MRY94390.1"/>
    </source>
</evidence>
<dbReference type="EMBL" id="WKMX01000012">
    <property type="protein sequence ID" value="MRZ07253.1"/>
    <property type="molecule type" value="Genomic_DNA"/>
</dbReference>
<evidence type="ECO:0000313" key="6">
    <source>
        <dbReference type="EMBL" id="MRZ55059.1"/>
    </source>
</evidence>
<reference evidence="2 7" key="1">
    <citation type="submission" date="2015-09" db="EMBL/GenBank/DDBJ databases">
        <authorList>
            <consortium name="Pathogen Informatics"/>
        </authorList>
    </citation>
    <scope>NUCLEOTIDE SEQUENCE [LARGE SCALE GENOMIC DNA]</scope>
    <source>
        <strain evidence="2 7">2789STDY5608822</strain>
    </source>
</reference>
<comment type="caution">
    <text evidence="4">The sequence shown here is derived from an EMBL/GenBank/DDBJ whole genome shotgun (WGS) entry which is preliminary data.</text>
</comment>